<feature type="transmembrane region" description="Helical" evidence="1">
    <location>
        <begin position="278"/>
        <end position="297"/>
    </location>
</feature>
<keyword evidence="1" id="KW-0472">Membrane</keyword>
<dbReference type="Proteomes" id="UP000078546">
    <property type="component" value="Unassembled WGS sequence"/>
</dbReference>
<reference evidence="3" key="1">
    <citation type="submission" date="2016-05" db="EMBL/GenBank/DDBJ databases">
        <authorList>
            <person name="Naeem Raeece"/>
        </authorList>
    </citation>
    <scope>NUCLEOTIDE SEQUENCE [LARGE SCALE GENOMIC DNA]</scope>
</reference>
<gene>
    <name evidence="2" type="ORF">POVCU1_064980</name>
</gene>
<dbReference type="AlphaFoldDB" id="A0A1A8X7C6"/>
<dbReference type="EMBL" id="FLQV01002333">
    <property type="protein sequence ID" value="SBT01164.1"/>
    <property type="molecule type" value="Genomic_DNA"/>
</dbReference>
<dbReference type="Pfam" id="PF05795">
    <property type="entry name" value="Plasmodium_Vir"/>
    <property type="match status" value="1"/>
</dbReference>
<evidence type="ECO:0000256" key="1">
    <source>
        <dbReference type="SAM" id="Phobius"/>
    </source>
</evidence>
<evidence type="ECO:0000313" key="3">
    <source>
        <dbReference type="Proteomes" id="UP000078546"/>
    </source>
</evidence>
<keyword evidence="1" id="KW-0812">Transmembrane</keyword>
<name>A0A1A8X7C6_PLAOA</name>
<keyword evidence="1" id="KW-1133">Transmembrane helix</keyword>
<accession>A0A1A8X7C6</accession>
<organism evidence="2 3">
    <name type="scientific">Plasmodium ovale curtisi</name>
    <dbReference type="NCBI Taxonomy" id="864141"/>
    <lineage>
        <taxon>Eukaryota</taxon>
        <taxon>Sar</taxon>
        <taxon>Alveolata</taxon>
        <taxon>Apicomplexa</taxon>
        <taxon>Aconoidasida</taxon>
        <taxon>Haemosporida</taxon>
        <taxon>Plasmodiidae</taxon>
        <taxon>Plasmodium</taxon>
        <taxon>Plasmodium (Plasmodium)</taxon>
    </lineage>
</organism>
<proteinExistence type="predicted"/>
<sequence length="353" mass="41755">MSPNNKKYTLKEFTAKDESLKSTDLYHIYLNFQNICTSNGQNHEFCSLNEDYESVHESVKEIYKKLATNLKRISDKNENHHFITDDKSNLCIYLKYWFYDQVTTEGYQNSHISKVIQEWKKKKIKKCPECNCELFSMKTNEFQQIKWLYNYFLFYHKCKDDKSKIFIQIYDKPYCKHIKNSYYNYITLRDMCDENNTSATCREFNEYIKNHIEIEQISLPCKDEAHVQETFEHSSADSTALANGRAEEITGSYQVHGVGIDGLVSETSIQSNGTDRTIPIVVSVSLMSAFIMFFLFYKFTPIRKILHPGVHRIQKFWKNIVKENDHIQTSSPEYQETFPGYDEYNMSYHSLKN</sequence>
<dbReference type="InterPro" id="IPR008780">
    <property type="entry name" value="Plasmodium_Vir"/>
</dbReference>
<protein>
    <submittedName>
        <fullName evidence="2">PIR Superfamily Protein</fullName>
    </submittedName>
</protein>
<evidence type="ECO:0000313" key="2">
    <source>
        <dbReference type="EMBL" id="SBT01164.1"/>
    </source>
</evidence>